<dbReference type="Proteomes" id="UP000800036">
    <property type="component" value="Unassembled WGS sequence"/>
</dbReference>
<dbReference type="OrthoDB" id="5410741at2759"/>
<dbReference type="GO" id="GO:0003676">
    <property type="term" value="F:nucleic acid binding"/>
    <property type="evidence" value="ECO:0007669"/>
    <property type="project" value="InterPro"/>
</dbReference>
<keyword evidence="2" id="KW-1185">Reference proteome</keyword>
<proteinExistence type="predicted"/>
<accession>A0A6A5VD93</accession>
<dbReference type="AlphaFoldDB" id="A0A6A5VD93"/>
<dbReference type="InterPro" id="IPR036397">
    <property type="entry name" value="RNaseH_sf"/>
</dbReference>
<dbReference type="Gene3D" id="3.30.420.10">
    <property type="entry name" value="Ribonuclease H-like superfamily/Ribonuclease H"/>
    <property type="match status" value="1"/>
</dbReference>
<name>A0A6A5VD93_9PLEO</name>
<evidence type="ECO:0000313" key="1">
    <source>
        <dbReference type="EMBL" id="KAF1974680.1"/>
    </source>
</evidence>
<feature type="non-terminal residue" evidence="1">
    <location>
        <position position="1"/>
    </location>
</feature>
<reference evidence="1" key="1">
    <citation type="journal article" date="2020" name="Stud. Mycol.">
        <title>101 Dothideomycetes genomes: a test case for predicting lifestyles and emergence of pathogens.</title>
        <authorList>
            <person name="Haridas S."/>
            <person name="Albert R."/>
            <person name="Binder M."/>
            <person name="Bloem J."/>
            <person name="Labutti K."/>
            <person name="Salamov A."/>
            <person name="Andreopoulos B."/>
            <person name="Baker S."/>
            <person name="Barry K."/>
            <person name="Bills G."/>
            <person name="Bluhm B."/>
            <person name="Cannon C."/>
            <person name="Castanera R."/>
            <person name="Culley D."/>
            <person name="Daum C."/>
            <person name="Ezra D."/>
            <person name="Gonzalez J."/>
            <person name="Henrissat B."/>
            <person name="Kuo A."/>
            <person name="Liang C."/>
            <person name="Lipzen A."/>
            <person name="Lutzoni F."/>
            <person name="Magnuson J."/>
            <person name="Mondo S."/>
            <person name="Nolan M."/>
            <person name="Ohm R."/>
            <person name="Pangilinan J."/>
            <person name="Park H.-J."/>
            <person name="Ramirez L."/>
            <person name="Alfaro M."/>
            <person name="Sun H."/>
            <person name="Tritt A."/>
            <person name="Yoshinaga Y."/>
            <person name="Zwiers L.-H."/>
            <person name="Turgeon B."/>
            <person name="Goodwin S."/>
            <person name="Spatafora J."/>
            <person name="Crous P."/>
            <person name="Grigoriev I."/>
        </authorList>
    </citation>
    <scope>NUCLEOTIDE SEQUENCE</scope>
    <source>
        <strain evidence="1">CBS 107.79</strain>
    </source>
</reference>
<gene>
    <name evidence="1" type="ORF">BU23DRAFT_460175</name>
</gene>
<protein>
    <submittedName>
        <fullName evidence="1">Uncharacterized protein</fullName>
    </submittedName>
</protein>
<organism evidence="1 2">
    <name type="scientific">Bimuria novae-zelandiae CBS 107.79</name>
    <dbReference type="NCBI Taxonomy" id="1447943"/>
    <lineage>
        <taxon>Eukaryota</taxon>
        <taxon>Fungi</taxon>
        <taxon>Dikarya</taxon>
        <taxon>Ascomycota</taxon>
        <taxon>Pezizomycotina</taxon>
        <taxon>Dothideomycetes</taxon>
        <taxon>Pleosporomycetidae</taxon>
        <taxon>Pleosporales</taxon>
        <taxon>Massarineae</taxon>
        <taxon>Didymosphaeriaceae</taxon>
        <taxon>Bimuria</taxon>
    </lineage>
</organism>
<sequence length="97" mass="11615">FKISQGVRLLIHLGRSLDLNPTEGCWLILKEKAKRRLHKPCEGETPWDGTTKYLKDILWQIWNEISINKIRELIEEMPDRYQRLIETGGEKIRSQRW</sequence>
<evidence type="ECO:0000313" key="2">
    <source>
        <dbReference type="Proteomes" id="UP000800036"/>
    </source>
</evidence>
<dbReference type="EMBL" id="ML976673">
    <property type="protein sequence ID" value="KAF1974680.1"/>
    <property type="molecule type" value="Genomic_DNA"/>
</dbReference>